<feature type="domain" description="Protein kinase" evidence="3">
    <location>
        <begin position="352"/>
        <end position="607"/>
    </location>
</feature>
<evidence type="ECO:0000256" key="1">
    <source>
        <dbReference type="ARBA" id="ARBA00022741"/>
    </source>
</evidence>
<dbReference type="AlphaFoldDB" id="A0A7G9Z3Q6"/>
<dbReference type="EMBL" id="MT631597">
    <property type="protein sequence ID" value="QNO54890.1"/>
    <property type="molecule type" value="Genomic_DNA"/>
</dbReference>
<evidence type="ECO:0000259" key="3">
    <source>
        <dbReference type="PROSITE" id="PS50011"/>
    </source>
</evidence>
<dbReference type="SUPFAM" id="SSF56112">
    <property type="entry name" value="Protein kinase-like (PK-like)"/>
    <property type="match status" value="1"/>
</dbReference>
<proteinExistence type="predicted"/>
<evidence type="ECO:0000256" key="2">
    <source>
        <dbReference type="ARBA" id="ARBA00022840"/>
    </source>
</evidence>
<keyword evidence="1" id="KW-0547">Nucleotide-binding</keyword>
<dbReference type="CDD" id="cd14014">
    <property type="entry name" value="STKc_PknB_like"/>
    <property type="match status" value="1"/>
</dbReference>
<dbReference type="EC" id="2.7.11.1" evidence="4"/>
<dbReference type="GO" id="GO:0005524">
    <property type="term" value="F:ATP binding"/>
    <property type="evidence" value="ECO:0007669"/>
    <property type="project" value="UniProtKB-KW"/>
</dbReference>
<evidence type="ECO:0000313" key="4">
    <source>
        <dbReference type="EMBL" id="QNO54890.1"/>
    </source>
</evidence>
<gene>
    <name evidence="4" type="primary">pknD_3</name>
    <name evidence="4" type="ORF">NLMONJAO_00011</name>
</gene>
<dbReference type="InterPro" id="IPR011009">
    <property type="entry name" value="Kinase-like_dom_sf"/>
</dbReference>
<dbReference type="InterPro" id="IPR011047">
    <property type="entry name" value="Quinoprotein_ADH-like_sf"/>
</dbReference>
<dbReference type="PROSITE" id="PS00107">
    <property type="entry name" value="PROTEIN_KINASE_ATP"/>
    <property type="match status" value="1"/>
</dbReference>
<dbReference type="InterPro" id="IPR015943">
    <property type="entry name" value="WD40/YVTN_repeat-like_dom_sf"/>
</dbReference>
<dbReference type="InterPro" id="IPR017441">
    <property type="entry name" value="Protein_kinase_ATP_BS"/>
</dbReference>
<dbReference type="Gene3D" id="2.130.10.10">
    <property type="entry name" value="YVTN repeat-like/Quinoprotein amine dehydrogenase"/>
    <property type="match status" value="1"/>
</dbReference>
<keyword evidence="4" id="KW-0418">Kinase</keyword>
<dbReference type="Gene3D" id="1.10.510.10">
    <property type="entry name" value="Transferase(Phosphotransferase) domain 1"/>
    <property type="match status" value="1"/>
</dbReference>
<dbReference type="PROSITE" id="PS00108">
    <property type="entry name" value="PROTEIN_KINASE_ST"/>
    <property type="match status" value="1"/>
</dbReference>
<dbReference type="SUPFAM" id="SSF50998">
    <property type="entry name" value="Quinoprotein alcohol dehydrogenase-like"/>
    <property type="match status" value="1"/>
</dbReference>
<dbReference type="InterPro" id="IPR000719">
    <property type="entry name" value="Prot_kinase_dom"/>
</dbReference>
<keyword evidence="4" id="KW-0808">Transferase</keyword>
<dbReference type="GO" id="GO:0004674">
    <property type="term" value="F:protein serine/threonine kinase activity"/>
    <property type="evidence" value="ECO:0007669"/>
    <property type="project" value="UniProtKB-EC"/>
</dbReference>
<reference evidence="4" key="1">
    <citation type="submission" date="2020-06" db="EMBL/GenBank/DDBJ databases">
        <title>Unique genomic features of the anaerobic methanotrophic archaea.</title>
        <authorList>
            <person name="Chadwick G.L."/>
            <person name="Skennerton C.T."/>
            <person name="Laso-Perez R."/>
            <person name="Leu A.O."/>
            <person name="Speth D.R."/>
            <person name="Yu H."/>
            <person name="Morgan-Lang C."/>
            <person name="Hatzenpichler R."/>
            <person name="Goudeau D."/>
            <person name="Malmstrom R."/>
            <person name="Brazelton W.J."/>
            <person name="Woyke T."/>
            <person name="Hallam S.J."/>
            <person name="Tyson G.W."/>
            <person name="Wegener G."/>
            <person name="Boetius A."/>
            <person name="Orphan V."/>
        </authorList>
    </citation>
    <scope>NUCLEOTIDE SEQUENCE</scope>
</reference>
<dbReference type="InterPro" id="IPR045269">
    <property type="entry name" value="Atg1-like"/>
</dbReference>
<sequence length="607" mass="67999">MYTYSIDCGNCWTASREMKTNITPLQEYKSKHPVTSVRYSPDGAKILLGSDNLYLISSDGELIWKKELEPKKAPYVLPVAFSPDGRRMAAGKWKNLFIWNTNGALLFFKELHYNVHSISFSPNGSKIAVGLGKTKPRPEGLLSVVGESSDGEFFLLDFVTGEEFYFKEPKIPVISVGFSPKGDMIAVGCAINRETLFYGMIYLYGEKGLLWSEKIKQQITSVSFSPEGNKIAVGTTCSATLGSLPLGKSGVYVLSTKGELLWMNNDLYPILNLGYSPFGDKIVAGSTTSIYVLSEDCRILDMQRIFPDSPFIQHHINDAIFSPSGSEFAIGHKKGIKTFEIQVEEELKGSRFRYVKKIGFGGFSDIYLIRTSKSELVALKIPKINSFETVSTSGFLKEISIWKNLNHPNIVELYDYGDKPIPWLSMEYMDGGSLRERLNQLSFAESKKIIIKVAKALEYAHTKGVIHRDIKPENILFKGNKPKLADWGLARDLTTFSTLSAGFRGTCEYAAPEQFSNKFGNIDYQTDIYQSGVVLYEMVTGLLPYKSDNIESFIKNVTSEDNIPPVRKINSNISKKLEDIIMGCLAKNKRGRYQSISELIKDLEEVI</sequence>
<accession>A0A7G9Z3Q6</accession>
<dbReference type="Pfam" id="PF00069">
    <property type="entry name" value="Pkinase"/>
    <property type="match status" value="1"/>
</dbReference>
<dbReference type="PANTHER" id="PTHR24348:SF68">
    <property type="entry name" value="SERINE_THREONINE-PROTEIN KINASE ATG1C"/>
    <property type="match status" value="1"/>
</dbReference>
<organism evidence="4">
    <name type="scientific">Candidatus Methanophaga sp. ANME-1 ERB7</name>
    <dbReference type="NCBI Taxonomy" id="2759913"/>
    <lineage>
        <taxon>Archaea</taxon>
        <taxon>Methanobacteriati</taxon>
        <taxon>Methanobacteriota</taxon>
        <taxon>Stenosarchaea group</taxon>
        <taxon>Methanomicrobia</taxon>
        <taxon>Candidatus Methanophagales</taxon>
        <taxon>Candidatus Methanophagaceae</taxon>
        <taxon>Candidatus Methanophaga</taxon>
    </lineage>
</organism>
<protein>
    <submittedName>
        <fullName evidence="4">Serine/threonine-protein kinase PknD</fullName>
        <ecNumber evidence="4">2.7.11.1</ecNumber>
    </submittedName>
</protein>
<dbReference type="PANTHER" id="PTHR24348">
    <property type="entry name" value="SERINE/THREONINE-PROTEIN KINASE UNC-51-RELATED"/>
    <property type="match status" value="1"/>
</dbReference>
<name>A0A7G9Z3Q6_9EURY</name>
<dbReference type="PROSITE" id="PS50011">
    <property type="entry name" value="PROTEIN_KINASE_DOM"/>
    <property type="match status" value="1"/>
</dbReference>
<dbReference type="GO" id="GO:0005737">
    <property type="term" value="C:cytoplasm"/>
    <property type="evidence" value="ECO:0007669"/>
    <property type="project" value="TreeGrafter"/>
</dbReference>
<dbReference type="SMART" id="SM00220">
    <property type="entry name" value="S_TKc"/>
    <property type="match status" value="1"/>
</dbReference>
<keyword evidence="2" id="KW-0067">ATP-binding</keyword>
<dbReference type="InterPro" id="IPR008271">
    <property type="entry name" value="Ser/Thr_kinase_AS"/>
</dbReference>